<dbReference type="RefSeq" id="WP_021698620.1">
    <property type="nucleotide sequence ID" value="NZ_BATC01000082.1"/>
</dbReference>
<evidence type="ECO:0000313" key="4">
    <source>
        <dbReference type="Proteomes" id="UP000016569"/>
    </source>
</evidence>
<proteinExistence type="predicted"/>
<evidence type="ECO:0000313" key="3">
    <source>
        <dbReference type="EMBL" id="GAD60526.1"/>
    </source>
</evidence>
<dbReference type="Proteomes" id="UP000016569">
    <property type="component" value="Unassembled WGS sequence"/>
</dbReference>
<name>A0A8E0NDX7_9CAUL</name>
<accession>A0A8E0NDX7</accession>
<evidence type="ECO:0000256" key="1">
    <source>
        <dbReference type="SAM" id="MobiDB-lite"/>
    </source>
</evidence>
<keyword evidence="4" id="KW-1185">Reference proteome</keyword>
<sequence>MTDPSPPGPSRGDRAANHIRPARARAGETVTRSLRKGDLPREVADRYLIERDLQGRAERFYRDHRTPDPAFRDTGRRLSAGRTYPDTVADMLKVAQHRGWTRLKAEGDEAFRREVWVQARAMGLEVQGYRPRERDHRAAGLPAPMAPEERLRRAAMVVRTLINDQAVQARLIERAAVRAGLTRDAIDRVARPDRSRERAGR</sequence>
<feature type="region of interest" description="Disordered" evidence="1">
    <location>
        <begin position="1"/>
        <end position="31"/>
    </location>
</feature>
<dbReference type="EMBL" id="BATC01000082">
    <property type="protein sequence ID" value="GAD60526.1"/>
    <property type="molecule type" value="Genomic_DNA"/>
</dbReference>
<feature type="domain" description="Large polyvalent protein-associated" evidence="2">
    <location>
        <begin position="43"/>
        <end position="138"/>
    </location>
</feature>
<reference evidence="4" key="1">
    <citation type="journal article" date="2013" name="Genome Announc.">
        <title>Draft Genome Sequence of the Dimorphic Prosthecate Bacterium Brevundimonas abyssalis TAR-001T.</title>
        <authorList>
            <person name="Tsubouchi T."/>
            <person name="Nishi S."/>
            <person name="Usui K."/>
            <person name="Shimane Y."/>
            <person name="Takaki Y."/>
            <person name="Maruyama T."/>
            <person name="Hatada Y."/>
        </authorList>
    </citation>
    <scope>NUCLEOTIDE SEQUENCE [LARGE SCALE GENOMIC DNA]</scope>
    <source>
        <strain evidence="4">TAR-001</strain>
    </source>
</reference>
<evidence type="ECO:0000259" key="2">
    <source>
        <dbReference type="Pfam" id="PF18821"/>
    </source>
</evidence>
<dbReference type="OrthoDB" id="7873036at2"/>
<dbReference type="AlphaFoldDB" id="A0A8E0NDX7"/>
<dbReference type="Pfam" id="PF18821">
    <property type="entry name" value="LPD7"/>
    <property type="match status" value="1"/>
</dbReference>
<dbReference type="InterPro" id="IPR040677">
    <property type="entry name" value="LPD7"/>
</dbReference>
<comment type="caution">
    <text evidence="3">The sequence shown here is derived from an EMBL/GenBank/DDBJ whole genome shotgun (WGS) entry which is preliminary data.</text>
</comment>
<organism evidence="3 4">
    <name type="scientific">Brevundimonas abyssalis TAR-001</name>
    <dbReference type="NCBI Taxonomy" id="1391729"/>
    <lineage>
        <taxon>Bacteria</taxon>
        <taxon>Pseudomonadati</taxon>
        <taxon>Pseudomonadota</taxon>
        <taxon>Alphaproteobacteria</taxon>
        <taxon>Caulobacterales</taxon>
        <taxon>Caulobacteraceae</taxon>
        <taxon>Brevundimonas</taxon>
    </lineage>
</organism>
<protein>
    <submittedName>
        <fullName evidence="3">IncQ plasmid conjugative transfer DNA primase TraO</fullName>
    </submittedName>
</protein>
<gene>
    <name evidence="3" type="ORF">MBEBAB_2776</name>
</gene>